<gene>
    <name evidence="2" type="ORF">D5R81_12640</name>
</gene>
<name>A0A3A6TGE2_9GAMM</name>
<comment type="caution">
    <text evidence="2">The sequence shown here is derived from an EMBL/GenBank/DDBJ whole genome shotgun (WGS) entry which is preliminary data.</text>
</comment>
<sequence>MAAANTSMDVRLSAQVAQAIAPIGVYANTYPTPINGYLYFQTTDNVISQFHQSALHSVQQPLVMAPMVMTPPLYSCSFSSDLNVTSSDNQVFSSQIPFRRQEYDHSKEMAKVDRVRKLGEQIQKNEKKYQQILKEKETANASNIMQLQMDEEKVLQKLTKSRRNLAQYKAQLSTDTRDT</sequence>
<dbReference type="Proteomes" id="UP000273022">
    <property type="component" value="Unassembled WGS sequence"/>
</dbReference>
<organism evidence="2 3">
    <name type="scientific">Parashewanella spongiae</name>
    <dbReference type="NCBI Taxonomy" id="342950"/>
    <lineage>
        <taxon>Bacteria</taxon>
        <taxon>Pseudomonadati</taxon>
        <taxon>Pseudomonadota</taxon>
        <taxon>Gammaproteobacteria</taxon>
        <taxon>Alteromonadales</taxon>
        <taxon>Shewanellaceae</taxon>
        <taxon>Parashewanella</taxon>
    </lineage>
</organism>
<keyword evidence="3" id="KW-1185">Reference proteome</keyword>
<evidence type="ECO:0000256" key="1">
    <source>
        <dbReference type="SAM" id="Coils"/>
    </source>
</evidence>
<feature type="coiled-coil region" evidence="1">
    <location>
        <begin position="115"/>
        <end position="171"/>
    </location>
</feature>
<proteinExistence type="predicted"/>
<dbReference type="EMBL" id="QYYH01000077">
    <property type="protein sequence ID" value="RJY12218.1"/>
    <property type="molecule type" value="Genomic_DNA"/>
</dbReference>
<protein>
    <submittedName>
        <fullName evidence="2">Uncharacterized protein</fullName>
    </submittedName>
</protein>
<keyword evidence="1" id="KW-0175">Coiled coil</keyword>
<evidence type="ECO:0000313" key="2">
    <source>
        <dbReference type="EMBL" id="RJY12218.1"/>
    </source>
</evidence>
<dbReference type="AlphaFoldDB" id="A0A3A6TGE2"/>
<evidence type="ECO:0000313" key="3">
    <source>
        <dbReference type="Proteomes" id="UP000273022"/>
    </source>
</evidence>
<accession>A0A3A6TGE2</accession>
<dbReference type="RefSeq" id="WP_121853998.1">
    <property type="nucleotide sequence ID" value="NZ_CP037952.1"/>
</dbReference>
<reference evidence="2 3" key="1">
    <citation type="submission" date="2018-09" db="EMBL/GenBank/DDBJ databases">
        <title>Phylogeny of the Shewanellaceae, and recommendation for two new genera, Pseudoshewanella and Parashewanella.</title>
        <authorList>
            <person name="Wang G."/>
        </authorList>
    </citation>
    <scope>NUCLEOTIDE SEQUENCE [LARGE SCALE GENOMIC DNA]</scope>
    <source>
        <strain evidence="2 3">KCTC 22492</strain>
    </source>
</reference>